<dbReference type="AlphaFoldDB" id="A0A3S5BHR4"/>
<comment type="caution">
    <text evidence="1">The sequence shown here is derived from an EMBL/GenBank/DDBJ whole genome shotgun (WGS) entry which is preliminary data.</text>
</comment>
<sequence length="105" mass="11494">MVNLVTSTEFLLPVGYSAFSPKVYRTASRDSIASLPIFTASTTEGTIFTIHHSPTTVGQITECRQRVSSLFMGLLNPGRCLRSLDEGKQASRTSSWDAMRHTVLG</sequence>
<reference evidence="1" key="1">
    <citation type="submission" date="2018-11" db="EMBL/GenBank/DDBJ databases">
        <authorList>
            <consortium name="Pathogen Informatics"/>
        </authorList>
    </citation>
    <scope>NUCLEOTIDE SEQUENCE</scope>
</reference>
<protein>
    <submittedName>
        <fullName evidence="1">Uncharacterized protein</fullName>
    </submittedName>
</protein>
<organism evidence="1 2">
    <name type="scientific">Protopolystoma xenopodis</name>
    <dbReference type="NCBI Taxonomy" id="117903"/>
    <lineage>
        <taxon>Eukaryota</taxon>
        <taxon>Metazoa</taxon>
        <taxon>Spiralia</taxon>
        <taxon>Lophotrochozoa</taxon>
        <taxon>Platyhelminthes</taxon>
        <taxon>Monogenea</taxon>
        <taxon>Polyopisthocotylea</taxon>
        <taxon>Polystomatidea</taxon>
        <taxon>Polystomatidae</taxon>
        <taxon>Protopolystoma</taxon>
    </lineage>
</organism>
<evidence type="ECO:0000313" key="2">
    <source>
        <dbReference type="Proteomes" id="UP000784294"/>
    </source>
</evidence>
<name>A0A3S5BHR4_9PLAT</name>
<keyword evidence="2" id="KW-1185">Reference proteome</keyword>
<proteinExistence type="predicted"/>
<gene>
    <name evidence="1" type="ORF">PXEA_LOCUS18125</name>
</gene>
<dbReference type="Proteomes" id="UP000784294">
    <property type="component" value="Unassembled WGS sequence"/>
</dbReference>
<dbReference type="EMBL" id="CAAALY010069039">
    <property type="protein sequence ID" value="VEL24685.1"/>
    <property type="molecule type" value="Genomic_DNA"/>
</dbReference>
<accession>A0A3S5BHR4</accession>
<evidence type="ECO:0000313" key="1">
    <source>
        <dbReference type="EMBL" id="VEL24685.1"/>
    </source>
</evidence>